<dbReference type="InterPro" id="IPR053141">
    <property type="entry name" value="Mycobact_SerProt_Inhib_Rv3364c"/>
</dbReference>
<dbReference type="Pfam" id="PF03259">
    <property type="entry name" value="Robl_LC7"/>
    <property type="match status" value="1"/>
</dbReference>
<reference evidence="2 3" key="1">
    <citation type="submission" date="2019-03" db="EMBL/GenBank/DDBJ databases">
        <title>Draft genome sequences of novel Actinobacteria.</title>
        <authorList>
            <person name="Sahin N."/>
            <person name="Ay H."/>
            <person name="Saygin H."/>
        </authorList>
    </citation>
    <scope>NUCLEOTIDE SEQUENCE [LARGE SCALE GENOMIC DNA]</scope>
    <source>
        <strain evidence="2 3">16K309</strain>
    </source>
</reference>
<dbReference type="PANTHER" id="PTHR36222">
    <property type="entry name" value="SERINE PROTEASE INHIBITOR RV3364C"/>
    <property type="match status" value="1"/>
</dbReference>
<dbReference type="OrthoDB" id="4568655at2"/>
<dbReference type="Gene3D" id="3.30.450.30">
    <property type="entry name" value="Dynein light chain 2a, cytoplasmic"/>
    <property type="match status" value="1"/>
</dbReference>
<feature type="domain" description="Roadblock/LAMTOR2" evidence="1">
    <location>
        <begin position="10"/>
        <end position="101"/>
    </location>
</feature>
<dbReference type="SUPFAM" id="SSF103196">
    <property type="entry name" value="Roadblock/LC7 domain"/>
    <property type="match status" value="1"/>
</dbReference>
<dbReference type="PANTHER" id="PTHR36222:SF1">
    <property type="entry name" value="SERINE PROTEASE INHIBITOR RV3364C"/>
    <property type="match status" value="1"/>
</dbReference>
<dbReference type="Proteomes" id="UP000295674">
    <property type="component" value="Unassembled WGS sequence"/>
</dbReference>
<protein>
    <submittedName>
        <fullName evidence="2">Roadblock/LC7 domain-containing protein</fullName>
    </submittedName>
</protein>
<evidence type="ECO:0000313" key="2">
    <source>
        <dbReference type="EMBL" id="TDD02897.1"/>
    </source>
</evidence>
<comment type="caution">
    <text evidence="2">The sequence shown here is derived from an EMBL/GenBank/DDBJ whole genome shotgun (WGS) entry which is preliminary data.</text>
</comment>
<accession>A0A4R4VGS5</accession>
<organism evidence="2 3">
    <name type="scientific">Saccharopolyspora terrae</name>
    <dbReference type="NCBI Taxonomy" id="2530384"/>
    <lineage>
        <taxon>Bacteria</taxon>
        <taxon>Bacillati</taxon>
        <taxon>Actinomycetota</taxon>
        <taxon>Actinomycetes</taxon>
        <taxon>Pseudonocardiales</taxon>
        <taxon>Pseudonocardiaceae</taxon>
        <taxon>Saccharopolyspora</taxon>
    </lineage>
</organism>
<dbReference type="EMBL" id="SMKS01000044">
    <property type="protein sequence ID" value="TDD02897.1"/>
    <property type="molecule type" value="Genomic_DNA"/>
</dbReference>
<evidence type="ECO:0000313" key="3">
    <source>
        <dbReference type="Proteomes" id="UP000295674"/>
    </source>
</evidence>
<keyword evidence="3" id="KW-1185">Reference proteome</keyword>
<dbReference type="RefSeq" id="WP_132677492.1">
    <property type="nucleotide sequence ID" value="NZ_SMKS01000044.1"/>
</dbReference>
<sequence length="135" mass="14669">MNSNRQHDLGWMLDEALRIPEARHAILLSSDGLLMAHSADITSDDAERHAAAMSGLQSLARANSAFCGSTENSWQQTITEYDHGYVFLVAAGPRAYVAASAGHGVDVETMTHRLMELVQRLGKELSTGQRVGEFA</sequence>
<dbReference type="InterPro" id="IPR004942">
    <property type="entry name" value="Roadblock/LAMTOR2_dom"/>
</dbReference>
<name>A0A4R4VGS5_9PSEU</name>
<gene>
    <name evidence="2" type="ORF">E1181_21720</name>
</gene>
<dbReference type="AlphaFoldDB" id="A0A4R4VGS5"/>
<evidence type="ECO:0000259" key="1">
    <source>
        <dbReference type="SMART" id="SM00960"/>
    </source>
</evidence>
<proteinExistence type="predicted"/>
<dbReference type="SMART" id="SM00960">
    <property type="entry name" value="Robl_LC7"/>
    <property type="match status" value="1"/>
</dbReference>